<dbReference type="GO" id="GO:0030488">
    <property type="term" value="P:tRNA methylation"/>
    <property type="evidence" value="ECO:0007669"/>
    <property type="project" value="TreeGrafter"/>
</dbReference>
<gene>
    <name evidence="2" type="ordered locus">Tter_0020</name>
</gene>
<dbReference type="Gene3D" id="3.40.50.150">
    <property type="entry name" value="Vaccinia Virus protein VP39"/>
    <property type="match status" value="1"/>
</dbReference>
<dbReference type="STRING" id="525904.Tter_0020"/>
<keyword evidence="2" id="KW-0808">Transferase</keyword>
<evidence type="ECO:0000259" key="1">
    <source>
        <dbReference type="Pfam" id="PF01170"/>
    </source>
</evidence>
<dbReference type="GO" id="GO:0016423">
    <property type="term" value="F:tRNA (guanine) methyltransferase activity"/>
    <property type="evidence" value="ECO:0007669"/>
    <property type="project" value="TreeGrafter"/>
</dbReference>
<dbReference type="InterPro" id="IPR002052">
    <property type="entry name" value="DNA_methylase_N6_adenine_CS"/>
</dbReference>
<dbReference type="GO" id="GO:0003676">
    <property type="term" value="F:nucleic acid binding"/>
    <property type="evidence" value="ECO:0007669"/>
    <property type="project" value="InterPro"/>
</dbReference>
<dbReference type="HOGENOM" id="CLU_052320_0_0_0"/>
<organism evidence="2 3">
    <name type="scientific">Thermobaculum terrenum (strain ATCC BAA-798 / CCMEE 7001 / YNP1)</name>
    <dbReference type="NCBI Taxonomy" id="525904"/>
    <lineage>
        <taxon>Bacteria</taxon>
        <taxon>Bacillati</taxon>
        <taxon>Chloroflexota</taxon>
        <taxon>Chloroflexia</taxon>
        <taxon>Candidatus Thermobaculales</taxon>
        <taxon>Candidatus Thermobaculaceae</taxon>
        <taxon>Thermobaculum</taxon>
    </lineage>
</organism>
<dbReference type="CDD" id="cd02440">
    <property type="entry name" value="AdoMet_MTases"/>
    <property type="match status" value="1"/>
</dbReference>
<dbReference type="SUPFAM" id="SSF53335">
    <property type="entry name" value="S-adenosyl-L-methionine-dependent methyltransferases"/>
    <property type="match status" value="1"/>
</dbReference>
<proteinExistence type="predicted"/>
<dbReference type="InterPro" id="IPR029063">
    <property type="entry name" value="SAM-dependent_MTases_sf"/>
</dbReference>
<name>D1CDD7_THET1</name>
<dbReference type="AlphaFoldDB" id="D1CDD7"/>
<feature type="domain" description="Ribosomal RNA large subunit methyltransferase K/L-like methyltransferase" evidence="1">
    <location>
        <begin position="185"/>
        <end position="335"/>
    </location>
</feature>
<dbReference type="PROSITE" id="PS00092">
    <property type="entry name" value="N6_MTASE"/>
    <property type="match status" value="1"/>
</dbReference>
<protein>
    <submittedName>
        <fullName evidence="2">Putative RNA methylase</fullName>
    </submittedName>
</protein>
<dbReference type="Pfam" id="PF01170">
    <property type="entry name" value="UPF0020"/>
    <property type="match status" value="1"/>
</dbReference>
<evidence type="ECO:0000313" key="2">
    <source>
        <dbReference type="EMBL" id="ACZ40943.1"/>
    </source>
</evidence>
<keyword evidence="3" id="KW-1185">Reference proteome</keyword>
<dbReference type="eggNOG" id="COG0116">
    <property type="taxonomic scope" value="Bacteria"/>
</dbReference>
<dbReference type="PRINTS" id="PR00507">
    <property type="entry name" value="N12N6MTFRASE"/>
</dbReference>
<dbReference type="KEGG" id="ttr:Tter_0020"/>
<evidence type="ECO:0000313" key="3">
    <source>
        <dbReference type="Proteomes" id="UP000000323"/>
    </source>
</evidence>
<dbReference type="OrthoDB" id="9809404at2"/>
<reference evidence="3" key="1">
    <citation type="journal article" date="2010" name="Stand. Genomic Sci.">
        <title>Complete genome sequence of 'Thermobaculum terrenum' type strain (YNP1).</title>
        <authorList>
            <person name="Kiss H."/>
            <person name="Cleland D."/>
            <person name="Lapidus A."/>
            <person name="Lucas S."/>
            <person name="Glavina Del Rio T."/>
            <person name="Nolan M."/>
            <person name="Tice H."/>
            <person name="Han C."/>
            <person name="Goodwin L."/>
            <person name="Pitluck S."/>
            <person name="Liolios K."/>
            <person name="Ivanova N."/>
            <person name="Mavromatis K."/>
            <person name="Ovchinnikova G."/>
            <person name="Pati A."/>
            <person name="Chen A."/>
            <person name="Palaniappan K."/>
            <person name="Land M."/>
            <person name="Hauser L."/>
            <person name="Chang Y."/>
            <person name="Jeffries C."/>
            <person name="Lu M."/>
            <person name="Brettin T."/>
            <person name="Detter J."/>
            <person name="Goker M."/>
            <person name="Tindall B."/>
            <person name="Beck B."/>
            <person name="McDermott T."/>
            <person name="Woyke T."/>
            <person name="Bristow J."/>
            <person name="Eisen J."/>
            <person name="Markowitz V."/>
            <person name="Hugenholtz P."/>
            <person name="Kyrpides N."/>
            <person name="Klenk H."/>
            <person name="Cheng J."/>
        </authorList>
    </citation>
    <scope>NUCLEOTIDE SEQUENCE [LARGE SCALE GENOMIC DNA]</scope>
    <source>
        <strain evidence="3">ATCC BAA-798 / YNP1</strain>
    </source>
</reference>
<accession>D1CDD7</accession>
<keyword evidence="2" id="KW-0489">Methyltransferase</keyword>
<dbReference type="RefSeq" id="WP_012873978.1">
    <property type="nucleotide sequence ID" value="NC_013525.1"/>
</dbReference>
<dbReference type="EMBL" id="CP001825">
    <property type="protein sequence ID" value="ACZ40943.1"/>
    <property type="molecule type" value="Genomic_DNA"/>
</dbReference>
<dbReference type="InterPro" id="IPR000241">
    <property type="entry name" value="RlmKL-like_Mtase"/>
</dbReference>
<sequence>MRLLLHTAPGLGGILQKQLQSSAGNIRFLSRRFVSDKNDLLVVDAESLQEVLTSRVVEDAFFLFLYRDNISPNMQGLRDLGRVLASAIKTDRWQEAIRYRFDQLPASRRKHRVVTFRPVVRLQGSHVFTRSQLRATAEEILVSTLPRNWRLVKDNSLVEVWITVIDNEVWGGVRLTPDYSKRYAYKQYHVEASLRPSIAAAMVWLSCPRNDDVFLDPFCGAGTILIERALAGRYRLIIGSDKSREAIEVASSNIGPRYKPIELHQWDATSIPLEHDSVDAIVTNPPFGYRYGSKESNKELYPAFLQEAGRILKPDGRLVVVTTEDKLMRHLIGQDWRELVTVKVWVLGMRATIFAMERR</sequence>
<dbReference type="Proteomes" id="UP000000323">
    <property type="component" value="Chromosome 1"/>
</dbReference>
<dbReference type="PANTHER" id="PTHR14911">
    <property type="entry name" value="THUMP DOMAIN-CONTAINING"/>
    <property type="match status" value="1"/>
</dbReference>
<dbReference type="PANTHER" id="PTHR14911:SF13">
    <property type="entry name" value="TRNA (GUANINE(6)-N2)-METHYLTRANSFERASE THUMP3"/>
    <property type="match status" value="1"/>
</dbReference>